<dbReference type="InterPro" id="IPR001394">
    <property type="entry name" value="Peptidase_C19_UCH"/>
</dbReference>
<reference evidence="4 5" key="1">
    <citation type="journal article" date="2006" name="Nature">
        <title>Global trends of whole-genome duplications revealed by the ciliate Paramecium tetraurelia.</title>
        <authorList>
            <consortium name="Genoscope"/>
            <person name="Aury J.-M."/>
            <person name="Jaillon O."/>
            <person name="Duret L."/>
            <person name="Noel B."/>
            <person name="Jubin C."/>
            <person name="Porcel B.M."/>
            <person name="Segurens B."/>
            <person name="Daubin V."/>
            <person name="Anthouard V."/>
            <person name="Aiach N."/>
            <person name="Arnaiz O."/>
            <person name="Billaut A."/>
            <person name="Beisson J."/>
            <person name="Blanc I."/>
            <person name="Bouhouche K."/>
            <person name="Camara F."/>
            <person name="Duharcourt S."/>
            <person name="Guigo R."/>
            <person name="Gogendeau D."/>
            <person name="Katinka M."/>
            <person name="Keller A.-M."/>
            <person name="Kissmehl R."/>
            <person name="Klotz C."/>
            <person name="Koll F."/>
            <person name="Le Moue A."/>
            <person name="Lepere C."/>
            <person name="Malinsky S."/>
            <person name="Nowacki M."/>
            <person name="Nowak J.K."/>
            <person name="Plattner H."/>
            <person name="Poulain J."/>
            <person name="Ruiz F."/>
            <person name="Serrano V."/>
            <person name="Zagulski M."/>
            <person name="Dessen P."/>
            <person name="Betermier M."/>
            <person name="Weissenbach J."/>
            <person name="Scarpelli C."/>
            <person name="Schachter V."/>
            <person name="Sperling L."/>
            <person name="Meyer E."/>
            <person name="Cohen J."/>
            <person name="Wincker P."/>
        </authorList>
    </citation>
    <scope>NUCLEOTIDE SEQUENCE [LARGE SCALE GENOMIC DNA]</scope>
    <source>
        <strain evidence="4 5">Stock d4-2</strain>
    </source>
</reference>
<dbReference type="InterPro" id="IPR018200">
    <property type="entry name" value="USP_CS"/>
</dbReference>
<dbReference type="FunFam" id="3.30.2230.10:FF:000014">
    <property type="entry name" value="Uncharacterized protein"/>
    <property type="match status" value="1"/>
</dbReference>
<organism evidence="4 5">
    <name type="scientific">Paramecium tetraurelia</name>
    <dbReference type="NCBI Taxonomy" id="5888"/>
    <lineage>
        <taxon>Eukaryota</taxon>
        <taxon>Sar</taxon>
        <taxon>Alveolata</taxon>
        <taxon>Ciliophora</taxon>
        <taxon>Intramacronucleata</taxon>
        <taxon>Oligohymenophorea</taxon>
        <taxon>Peniculida</taxon>
        <taxon>Parameciidae</taxon>
        <taxon>Paramecium</taxon>
    </lineage>
</organism>
<dbReference type="FunFam" id="3.90.70.10:FF:000150">
    <property type="entry name" value="Uncharacterized protein"/>
    <property type="match status" value="1"/>
</dbReference>
<dbReference type="InterPro" id="IPR035927">
    <property type="entry name" value="DUSP-like_sf"/>
</dbReference>
<feature type="domain" description="DUSP" evidence="3">
    <location>
        <begin position="67"/>
        <end position="160"/>
    </location>
</feature>
<evidence type="ECO:0000313" key="4">
    <source>
        <dbReference type="EMBL" id="CAK84407.1"/>
    </source>
</evidence>
<dbReference type="EMBL" id="CT868507">
    <property type="protein sequence ID" value="CAK84407.1"/>
    <property type="molecule type" value="Genomic_DNA"/>
</dbReference>
<dbReference type="eggNOG" id="KOG1865">
    <property type="taxonomic scope" value="Eukaryota"/>
</dbReference>
<dbReference type="Pfam" id="PF06337">
    <property type="entry name" value="DUSP"/>
    <property type="match status" value="1"/>
</dbReference>
<dbReference type="PANTHER" id="PTHR24006:SF827">
    <property type="entry name" value="UBIQUITIN CARBOXYL-TERMINAL HYDROLASE 34"/>
    <property type="match status" value="1"/>
</dbReference>
<dbReference type="Gene3D" id="3.90.70.10">
    <property type="entry name" value="Cysteine proteinases"/>
    <property type="match status" value="1"/>
</dbReference>
<evidence type="ECO:0000313" key="5">
    <source>
        <dbReference type="Proteomes" id="UP000000600"/>
    </source>
</evidence>
<dbReference type="InterPro" id="IPR028889">
    <property type="entry name" value="USP"/>
</dbReference>
<dbReference type="RefSeq" id="XP_001451804.1">
    <property type="nucleotide sequence ID" value="XM_001451767.1"/>
</dbReference>
<dbReference type="InterPro" id="IPR038765">
    <property type="entry name" value="Papain-like_cys_pep_sf"/>
</dbReference>
<dbReference type="HOGENOM" id="CLU_030851_0_0_1"/>
<dbReference type="SUPFAM" id="SSF143791">
    <property type="entry name" value="DUSP-like"/>
    <property type="match status" value="1"/>
</dbReference>
<dbReference type="KEGG" id="ptm:GSPATT00018612001"/>
<dbReference type="InParanoid" id="A0DMZ0"/>
<dbReference type="SUPFAM" id="SSF54001">
    <property type="entry name" value="Cysteine proteinases"/>
    <property type="match status" value="1"/>
</dbReference>
<dbReference type="GO" id="GO:0031647">
    <property type="term" value="P:regulation of protein stability"/>
    <property type="evidence" value="ECO:0000318"/>
    <property type="project" value="GO_Central"/>
</dbReference>
<dbReference type="PROSITE" id="PS51283">
    <property type="entry name" value="DUSP"/>
    <property type="match status" value="1"/>
</dbReference>
<dbReference type="Gene3D" id="3.30.2230.10">
    <property type="entry name" value="DUSP-like"/>
    <property type="match status" value="1"/>
</dbReference>
<dbReference type="InterPro" id="IPR006615">
    <property type="entry name" value="Pept_C19_DUSP"/>
</dbReference>
<feature type="region of interest" description="Disordered" evidence="1">
    <location>
        <begin position="1"/>
        <end position="26"/>
    </location>
</feature>
<dbReference type="GO" id="GO:0005829">
    <property type="term" value="C:cytosol"/>
    <property type="evidence" value="ECO:0000318"/>
    <property type="project" value="GO_Central"/>
</dbReference>
<dbReference type="OMA" id="LQCMMCI"/>
<protein>
    <submittedName>
        <fullName evidence="4">Uncharacterized protein</fullName>
    </submittedName>
</protein>
<dbReference type="GO" id="GO:0016579">
    <property type="term" value="P:protein deubiquitination"/>
    <property type="evidence" value="ECO:0007669"/>
    <property type="project" value="InterPro"/>
</dbReference>
<evidence type="ECO:0000256" key="1">
    <source>
        <dbReference type="SAM" id="MobiDB-lite"/>
    </source>
</evidence>
<dbReference type="GeneID" id="5037589"/>
<dbReference type="AlphaFoldDB" id="A0DMZ0"/>
<dbReference type="PROSITE" id="PS50235">
    <property type="entry name" value="USP_3"/>
    <property type="match status" value="1"/>
</dbReference>
<feature type="domain" description="USP" evidence="2">
    <location>
        <begin position="197"/>
        <end position="481"/>
    </location>
</feature>
<dbReference type="GO" id="GO:0005634">
    <property type="term" value="C:nucleus"/>
    <property type="evidence" value="ECO:0000318"/>
    <property type="project" value="GO_Central"/>
</dbReference>
<dbReference type="CDD" id="cd02257">
    <property type="entry name" value="Peptidase_C19"/>
    <property type="match status" value="1"/>
</dbReference>
<dbReference type="Proteomes" id="UP000000600">
    <property type="component" value="Unassembled WGS sequence"/>
</dbReference>
<dbReference type="PROSITE" id="PS00973">
    <property type="entry name" value="USP_2"/>
    <property type="match status" value="1"/>
</dbReference>
<sequence length="482" mass="56425">MQSYKDTDNNSENLNEEDKQCNKDYKLSSSINKQVPQFPQKKAPSYSNEVPQILKLQNQFRNAQGNTRRELECQLIKRLVDLKKNSDSDWYRLNGAWAQKYTTYLYDNSSTLPGPIDNTDLLQKKNLVMNADFYVVNETVWKFLLEEYSGGPEILDEKIPPSPSSNASSTTDRAKSVDISIVSYISQLDINPEIPIKGLKNELYFCYMHSSLQCMMCIQELNNFILNNINRQHIQSMPLCTNYQELLRQLKDTQQDYIKINSLRNSIAKKFNPKYQHDAQEFLLFLLSSFEDEIINFNKKNGQQQTILPNVIDQYLKGKMVSEIHCKNCSKKSQILEDFLSLSLALLKINSINQSFDEFLKDELIQDYKCDSCHKKKTAIKKTRITKLPQYLILHLKRFKFFPKQNKIIQHIKFSLESSFCGIKYSLVGIIVHSGSLEQGHYYSFCKRQNKWWLFNDQKIKLVNNNDVLQQQGYILFYQQLL</sequence>
<dbReference type="STRING" id="5888.A0DMZ0"/>
<dbReference type="PANTHER" id="PTHR24006">
    <property type="entry name" value="UBIQUITIN CARBOXYL-TERMINAL HYDROLASE"/>
    <property type="match status" value="1"/>
</dbReference>
<dbReference type="GO" id="GO:0004843">
    <property type="term" value="F:cysteine-type deubiquitinase activity"/>
    <property type="evidence" value="ECO:0000318"/>
    <property type="project" value="GO_Central"/>
</dbReference>
<dbReference type="InterPro" id="IPR050164">
    <property type="entry name" value="Peptidase_C19"/>
</dbReference>
<evidence type="ECO:0000259" key="3">
    <source>
        <dbReference type="PROSITE" id="PS51283"/>
    </source>
</evidence>
<keyword evidence="5" id="KW-1185">Reference proteome</keyword>
<proteinExistence type="predicted"/>
<feature type="compositionally biased region" description="Basic and acidic residues" evidence="1">
    <location>
        <begin position="16"/>
        <end position="26"/>
    </location>
</feature>
<dbReference type="SMART" id="SM00695">
    <property type="entry name" value="DUSP"/>
    <property type="match status" value="1"/>
</dbReference>
<gene>
    <name evidence="4" type="ORF">GSPATT00018612001</name>
</gene>
<evidence type="ECO:0000259" key="2">
    <source>
        <dbReference type="PROSITE" id="PS50235"/>
    </source>
</evidence>
<accession>A0DMZ0</accession>
<dbReference type="Pfam" id="PF00443">
    <property type="entry name" value="UCH"/>
    <property type="match status" value="1"/>
</dbReference>
<name>A0DMZ0_PARTE</name>
<dbReference type="OrthoDB" id="420187at2759"/>